<organism evidence="1">
    <name type="scientific">Arundo donax</name>
    <name type="common">Giant reed</name>
    <name type="synonym">Donax arundinaceus</name>
    <dbReference type="NCBI Taxonomy" id="35708"/>
    <lineage>
        <taxon>Eukaryota</taxon>
        <taxon>Viridiplantae</taxon>
        <taxon>Streptophyta</taxon>
        <taxon>Embryophyta</taxon>
        <taxon>Tracheophyta</taxon>
        <taxon>Spermatophyta</taxon>
        <taxon>Magnoliopsida</taxon>
        <taxon>Liliopsida</taxon>
        <taxon>Poales</taxon>
        <taxon>Poaceae</taxon>
        <taxon>PACMAD clade</taxon>
        <taxon>Arundinoideae</taxon>
        <taxon>Arundineae</taxon>
        <taxon>Arundo</taxon>
    </lineage>
</organism>
<protein>
    <submittedName>
        <fullName evidence="1">Uncharacterized protein</fullName>
    </submittedName>
</protein>
<dbReference type="EMBL" id="GBRH01200637">
    <property type="protein sequence ID" value="JAD97258.1"/>
    <property type="molecule type" value="Transcribed_RNA"/>
</dbReference>
<proteinExistence type="predicted"/>
<name>A0A0A9EE24_ARUDO</name>
<reference evidence="1" key="2">
    <citation type="journal article" date="2015" name="Data Brief">
        <title>Shoot transcriptome of the giant reed, Arundo donax.</title>
        <authorList>
            <person name="Barrero R.A."/>
            <person name="Guerrero F.D."/>
            <person name="Moolhuijzen P."/>
            <person name="Goolsby J.A."/>
            <person name="Tidwell J."/>
            <person name="Bellgard S.E."/>
            <person name="Bellgard M.I."/>
        </authorList>
    </citation>
    <scope>NUCLEOTIDE SEQUENCE</scope>
    <source>
        <tissue evidence="1">Shoot tissue taken approximately 20 cm above the soil surface</tissue>
    </source>
</reference>
<reference evidence="1" key="1">
    <citation type="submission" date="2014-09" db="EMBL/GenBank/DDBJ databases">
        <authorList>
            <person name="Magalhaes I.L.F."/>
            <person name="Oliveira U."/>
            <person name="Santos F.R."/>
            <person name="Vidigal T.H.D.A."/>
            <person name="Brescovit A.D."/>
            <person name="Santos A.J."/>
        </authorList>
    </citation>
    <scope>NUCLEOTIDE SEQUENCE</scope>
    <source>
        <tissue evidence="1">Shoot tissue taken approximately 20 cm above the soil surface</tissue>
    </source>
</reference>
<accession>A0A0A9EE24</accession>
<evidence type="ECO:0000313" key="1">
    <source>
        <dbReference type="EMBL" id="JAD97258.1"/>
    </source>
</evidence>
<dbReference type="AlphaFoldDB" id="A0A0A9EE24"/>
<sequence length="19" mass="2276">MFWTQTLEMLLAVVVLCDY</sequence>